<dbReference type="InterPro" id="IPR032675">
    <property type="entry name" value="LRR_dom_sf"/>
</dbReference>
<name>A0A8H6X6J5_9AGAR</name>
<protein>
    <recommendedName>
        <fullName evidence="3">F-box domain-containing protein</fullName>
    </recommendedName>
</protein>
<comment type="caution">
    <text evidence="1">The sequence shown here is derived from an EMBL/GenBank/DDBJ whole genome shotgun (WGS) entry which is preliminary data.</text>
</comment>
<dbReference type="Proteomes" id="UP000620124">
    <property type="component" value="Unassembled WGS sequence"/>
</dbReference>
<dbReference type="OrthoDB" id="2269034at2759"/>
<reference evidence="1" key="1">
    <citation type="submission" date="2020-05" db="EMBL/GenBank/DDBJ databases">
        <title>Mycena genomes resolve the evolution of fungal bioluminescence.</title>
        <authorList>
            <person name="Tsai I.J."/>
        </authorList>
    </citation>
    <scope>NUCLEOTIDE SEQUENCE</scope>
    <source>
        <strain evidence="1">CCC161011</strain>
    </source>
</reference>
<sequence>MSARIFALDLPFELISQIFVACLPLRRRVRPHRRRAPLNLASICSQWRAIAIATPELWASVYLEFHDIVAYDGIQTLLGFTEPGPLQEPFQDNTAALIHLWFTRAAGHTLSISLICTKNHRLPCDVLEAIEAFFPQWGRIELGIPMADFIAFNRIAGPFPSLRSLSIQVTDRLHPFHGFHIQSIFQSPQLQALQLRDKNSAHTFPNNPTAIPRTLTAFQIGLSSLTQLADLLGHLPRLSHLDLGTSYGAPLDGPSLSVSLDTLLVTNDRWLNGLIIPTRKHLDVWPSVETSLLTFLVHSQCHLTTLSLGYPSIYSTQPCCPIAWPRSLSFERCRSIFPTMVVSA</sequence>
<proteinExistence type="predicted"/>
<evidence type="ECO:0008006" key="3">
    <source>
        <dbReference type="Google" id="ProtNLM"/>
    </source>
</evidence>
<dbReference type="Gene3D" id="3.80.10.10">
    <property type="entry name" value="Ribonuclease Inhibitor"/>
    <property type="match status" value="1"/>
</dbReference>
<dbReference type="AlphaFoldDB" id="A0A8H6X6J5"/>
<evidence type="ECO:0000313" key="2">
    <source>
        <dbReference type="Proteomes" id="UP000620124"/>
    </source>
</evidence>
<gene>
    <name evidence="1" type="ORF">MVEN_02253300</name>
</gene>
<dbReference type="EMBL" id="JACAZI010000025">
    <property type="protein sequence ID" value="KAF7335031.1"/>
    <property type="molecule type" value="Genomic_DNA"/>
</dbReference>
<accession>A0A8H6X6J5</accession>
<evidence type="ECO:0000313" key="1">
    <source>
        <dbReference type="EMBL" id="KAF7335031.1"/>
    </source>
</evidence>
<dbReference type="SUPFAM" id="SSF52058">
    <property type="entry name" value="L domain-like"/>
    <property type="match status" value="1"/>
</dbReference>
<keyword evidence="2" id="KW-1185">Reference proteome</keyword>
<organism evidence="1 2">
    <name type="scientific">Mycena venus</name>
    <dbReference type="NCBI Taxonomy" id="2733690"/>
    <lineage>
        <taxon>Eukaryota</taxon>
        <taxon>Fungi</taxon>
        <taxon>Dikarya</taxon>
        <taxon>Basidiomycota</taxon>
        <taxon>Agaricomycotina</taxon>
        <taxon>Agaricomycetes</taxon>
        <taxon>Agaricomycetidae</taxon>
        <taxon>Agaricales</taxon>
        <taxon>Marasmiineae</taxon>
        <taxon>Mycenaceae</taxon>
        <taxon>Mycena</taxon>
    </lineage>
</organism>